<dbReference type="Proteomes" id="UP000887013">
    <property type="component" value="Unassembled WGS sequence"/>
</dbReference>
<keyword evidence="4" id="KW-1185">Reference proteome</keyword>
<name>A0A8X6NST2_NEPPI</name>
<protein>
    <submittedName>
        <fullName evidence="3">Uncharacterized protein</fullName>
    </submittedName>
</protein>
<dbReference type="EMBL" id="BMAW01105258">
    <property type="protein sequence ID" value="GFT18525.1"/>
    <property type="molecule type" value="Genomic_DNA"/>
</dbReference>
<feature type="region of interest" description="Disordered" evidence="1">
    <location>
        <begin position="1"/>
        <end position="21"/>
    </location>
</feature>
<dbReference type="EMBL" id="BMAW01061455">
    <property type="protein sequence ID" value="GFT31207.1"/>
    <property type="molecule type" value="Genomic_DNA"/>
</dbReference>
<gene>
    <name evidence="2" type="ORF">NPIL_406411</name>
    <name evidence="3" type="ORF">NPIL_436791</name>
</gene>
<evidence type="ECO:0000256" key="1">
    <source>
        <dbReference type="SAM" id="MobiDB-lite"/>
    </source>
</evidence>
<feature type="non-terminal residue" evidence="3">
    <location>
        <position position="221"/>
    </location>
</feature>
<comment type="caution">
    <text evidence="3">The sequence shown here is derived from an EMBL/GenBank/DDBJ whole genome shotgun (WGS) entry which is preliminary data.</text>
</comment>
<feature type="compositionally biased region" description="Basic and acidic residues" evidence="1">
    <location>
        <begin position="1"/>
        <end position="14"/>
    </location>
</feature>
<dbReference type="AlphaFoldDB" id="A0A8X6NST2"/>
<evidence type="ECO:0000313" key="3">
    <source>
        <dbReference type="EMBL" id="GFT31207.1"/>
    </source>
</evidence>
<accession>A0A8X6NST2</accession>
<sequence length="221" mass="24456">DKINEWINSDDKIHVNNPTGPELQPSRNVILVVNKTRHNVPGTGNVEVTHETVQTRNNFHLINKPDEGTLHGIIDERVSGMIGTMPQAVPKGQDISITIGHGKRDGTGSVVNTSPDIHDTVETERDFERSRGSILITIIRGKSPDVIGDYKTVPNIKQNSGSIESFEYGHKTKFGNKQGSHLIIDGKHDTRDANLKFENRGQGSDNLKIVSSEITRIHHPK</sequence>
<evidence type="ECO:0000313" key="4">
    <source>
        <dbReference type="Proteomes" id="UP000887013"/>
    </source>
</evidence>
<evidence type="ECO:0000313" key="2">
    <source>
        <dbReference type="EMBL" id="GFT18525.1"/>
    </source>
</evidence>
<proteinExistence type="predicted"/>
<feature type="non-terminal residue" evidence="3">
    <location>
        <position position="1"/>
    </location>
</feature>
<organism evidence="3 4">
    <name type="scientific">Nephila pilipes</name>
    <name type="common">Giant wood spider</name>
    <name type="synonym">Nephila maculata</name>
    <dbReference type="NCBI Taxonomy" id="299642"/>
    <lineage>
        <taxon>Eukaryota</taxon>
        <taxon>Metazoa</taxon>
        <taxon>Ecdysozoa</taxon>
        <taxon>Arthropoda</taxon>
        <taxon>Chelicerata</taxon>
        <taxon>Arachnida</taxon>
        <taxon>Araneae</taxon>
        <taxon>Araneomorphae</taxon>
        <taxon>Entelegynae</taxon>
        <taxon>Araneoidea</taxon>
        <taxon>Nephilidae</taxon>
        <taxon>Nephila</taxon>
    </lineage>
</organism>
<reference evidence="3" key="1">
    <citation type="submission" date="2020-08" db="EMBL/GenBank/DDBJ databases">
        <title>Multicomponent nature underlies the extraordinary mechanical properties of spider dragline silk.</title>
        <authorList>
            <person name="Kono N."/>
            <person name="Nakamura H."/>
            <person name="Mori M."/>
            <person name="Yoshida Y."/>
            <person name="Ohtoshi R."/>
            <person name="Malay A.D."/>
            <person name="Moran D.A.P."/>
            <person name="Tomita M."/>
            <person name="Numata K."/>
            <person name="Arakawa K."/>
        </authorList>
    </citation>
    <scope>NUCLEOTIDE SEQUENCE</scope>
</reference>